<evidence type="ECO:0000256" key="1">
    <source>
        <dbReference type="SAM" id="MobiDB-lite"/>
    </source>
</evidence>
<dbReference type="AlphaFoldDB" id="A0A0H2S467"/>
<evidence type="ECO:0000313" key="3">
    <source>
        <dbReference type="EMBL" id="KLO19045.1"/>
    </source>
</evidence>
<feature type="transmembrane region" description="Helical" evidence="2">
    <location>
        <begin position="156"/>
        <end position="187"/>
    </location>
</feature>
<protein>
    <submittedName>
        <fullName evidence="3">Uncharacterized protein</fullName>
    </submittedName>
</protein>
<keyword evidence="4" id="KW-1185">Reference proteome</keyword>
<dbReference type="EMBL" id="KQ085889">
    <property type="protein sequence ID" value="KLO19045.1"/>
    <property type="molecule type" value="Genomic_DNA"/>
</dbReference>
<feature type="compositionally biased region" description="Basic and acidic residues" evidence="1">
    <location>
        <begin position="116"/>
        <end position="125"/>
    </location>
</feature>
<keyword evidence="2" id="KW-1133">Transmembrane helix</keyword>
<keyword evidence="2" id="KW-0472">Membrane</keyword>
<evidence type="ECO:0000256" key="2">
    <source>
        <dbReference type="SAM" id="Phobius"/>
    </source>
</evidence>
<proteinExistence type="predicted"/>
<feature type="region of interest" description="Disordered" evidence="1">
    <location>
        <begin position="116"/>
        <end position="152"/>
    </location>
</feature>
<reference evidence="3 4" key="1">
    <citation type="submission" date="2015-04" db="EMBL/GenBank/DDBJ databases">
        <title>Complete genome sequence of Schizopora paradoxa KUC8140, a cosmopolitan wood degrader in East Asia.</title>
        <authorList>
            <consortium name="DOE Joint Genome Institute"/>
            <person name="Min B."/>
            <person name="Park H."/>
            <person name="Jang Y."/>
            <person name="Kim J.-J."/>
            <person name="Kim K.H."/>
            <person name="Pangilinan J."/>
            <person name="Lipzen A."/>
            <person name="Riley R."/>
            <person name="Grigoriev I.V."/>
            <person name="Spatafora J.W."/>
            <person name="Choi I.-G."/>
        </authorList>
    </citation>
    <scope>NUCLEOTIDE SEQUENCE [LARGE SCALE GENOMIC DNA]</scope>
    <source>
        <strain evidence="3 4">KUC8140</strain>
    </source>
</reference>
<keyword evidence="2" id="KW-0812">Transmembrane</keyword>
<organism evidence="3 4">
    <name type="scientific">Schizopora paradoxa</name>
    <dbReference type="NCBI Taxonomy" id="27342"/>
    <lineage>
        <taxon>Eukaryota</taxon>
        <taxon>Fungi</taxon>
        <taxon>Dikarya</taxon>
        <taxon>Basidiomycota</taxon>
        <taxon>Agaricomycotina</taxon>
        <taxon>Agaricomycetes</taxon>
        <taxon>Hymenochaetales</taxon>
        <taxon>Schizoporaceae</taxon>
        <taxon>Schizopora</taxon>
    </lineage>
</organism>
<dbReference type="InParanoid" id="A0A0H2S467"/>
<dbReference type="Proteomes" id="UP000053477">
    <property type="component" value="Unassembled WGS sequence"/>
</dbReference>
<accession>A0A0H2S467</accession>
<name>A0A0H2S467_9AGAM</name>
<evidence type="ECO:0000313" key="4">
    <source>
        <dbReference type="Proteomes" id="UP000053477"/>
    </source>
</evidence>
<sequence length="266" mass="29647">MDMRGSSTFGCRSVSGYPIHPLGSKSNSITYAVNVTMRRSASEEHRSKSATKKVRDEGTAGFVCLFSVLRVLRYVFYCRLILGSKAPSGVLLRSCSLHGVYSILLGFGKVRKSSKEPVHQKRVSRDVGMSQESKDPLHAHRLNNDSSPSASTQSTFVPVIVVISALLAVGLYMGTTLVSLFSFLITFRAVTNIPQRLFSTIPCSRCSYKRQTRQKTRDLPNEGNMSEVLSCSWFYWRCTHSCRDGAQVAELQEASLTRQKPMRNCK</sequence>
<gene>
    <name evidence="3" type="ORF">SCHPADRAFT_87918</name>
</gene>